<dbReference type="Proteomes" id="UP000177797">
    <property type="component" value="Unassembled WGS sequence"/>
</dbReference>
<evidence type="ECO:0000256" key="1">
    <source>
        <dbReference type="SAM" id="SignalP"/>
    </source>
</evidence>
<organism evidence="2 3">
    <name type="scientific">Candidatus Taylorbacteria bacterium RIFCSPLOWO2_01_FULL_48_100</name>
    <dbReference type="NCBI Taxonomy" id="1802322"/>
    <lineage>
        <taxon>Bacteria</taxon>
        <taxon>Candidatus Tayloriibacteriota</taxon>
    </lineage>
</organism>
<keyword evidence="1" id="KW-0732">Signal</keyword>
<reference evidence="2 3" key="1">
    <citation type="journal article" date="2016" name="Nat. Commun.">
        <title>Thousands of microbial genomes shed light on interconnected biogeochemical processes in an aquifer system.</title>
        <authorList>
            <person name="Anantharaman K."/>
            <person name="Brown C.T."/>
            <person name="Hug L.A."/>
            <person name="Sharon I."/>
            <person name="Castelle C.J."/>
            <person name="Probst A.J."/>
            <person name="Thomas B.C."/>
            <person name="Singh A."/>
            <person name="Wilkins M.J."/>
            <person name="Karaoz U."/>
            <person name="Brodie E.L."/>
            <person name="Williams K.H."/>
            <person name="Hubbard S.S."/>
            <person name="Banfield J.F."/>
        </authorList>
    </citation>
    <scope>NUCLEOTIDE SEQUENCE [LARGE SCALE GENOMIC DNA]</scope>
</reference>
<name>A0A1G2NI36_9BACT</name>
<evidence type="ECO:0000313" key="3">
    <source>
        <dbReference type="Proteomes" id="UP000177797"/>
    </source>
</evidence>
<comment type="caution">
    <text evidence="2">The sequence shown here is derived from an EMBL/GenBank/DDBJ whole genome shotgun (WGS) entry which is preliminary data.</text>
</comment>
<accession>A0A1G2NI36</accession>
<proteinExistence type="predicted"/>
<evidence type="ECO:0000313" key="2">
    <source>
        <dbReference type="EMBL" id="OHA35002.1"/>
    </source>
</evidence>
<dbReference type="EMBL" id="MHSA01000003">
    <property type="protein sequence ID" value="OHA35002.1"/>
    <property type="molecule type" value="Genomic_DNA"/>
</dbReference>
<protein>
    <submittedName>
        <fullName evidence="2">Uncharacterized protein</fullName>
    </submittedName>
</protein>
<gene>
    <name evidence="2" type="ORF">A2938_01380</name>
</gene>
<feature type="signal peptide" evidence="1">
    <location>
        <begin position="1"/>
        <end position="29"/>
    </location>
</feature>
<sequence>MKLQNNRGQVMLIACLLFLAAAAAVSAAAAGPALRRVSAARAFADARQGLYAVASVSEDVAYRKIKGLAVGNAEIFSVGGISATAEVANVSGGQEISAFANGTRFSRNTTMRLVAGDGASFYYGMQASAGGIDLLNTASIAGNVYSNGPVTGENSNLVKGIVVSAGSFGFIDGVHATGTVYAHTIRDSDIDGDAYYQTISGTTVGGALHPGSADQATSSLAISDEQIAEWESDAAAGGTISSPCPYKITDTATLGPKKIACDMEISGNGYALTLNGPLWIVGNLTISNGPTIKVASSLGGASVPIIADKPSNQTTSSKIELQNSAVFQGSGSTDSYVLMISHNKSAKQGGSETAIDLKNSIDGDLLVYAPHGEVLIQDSVNVKEASGYRIRLKNSAEVIYETGLANLIFTSGPSGGYMIESWKETE</sequence>
<feature type="chain" id="PRO_5009583792" evidence="1">
    <location>
        <begin position="30"/>
        <end position="426"/>
    </location>
</feature>
<dbReference type="AlphaFoldDB" id="A0A1G2NI36"/>